<dbReference type="EMBL" id="UGUA01000002">
    <property type="protein sequence ID" value="SUC36055.1"/>
    <property type="molecule type" value="Genomic_DNA"/>
</dbReference>
<gene>
    <name evidence="1" type="ORF">NCTC12026_02460</name>
</gene>
<organism evidence="1 2">
    <name type="scientific">Providencia rustigianii</name>
    <dbReference type="NCBI Taxonomy" id="158850"/>
    <lineage>
        <taxon>Bacteria</taxon>
        <taxon>Pseudomonadati</taxon>
        <taxon>Pseudomonadota</taxon>
        <taxon>Gammaproteobacteria</taxon>
        <taxon>Enterobacterales</taxon>
        <taxon>Morganellaceae</taxon>
        <taxon>Providencia</taxon>
    </lineage>
</organism>
<name>A0A379G544_9GAMM</name>
<dbReference type="Proteomes" id="UP000255129">
    <property type="component" value="Unassembled WGS sequence"/>
</dbReference>
<accession>A0A379G544</accession>
<protein>
    <submittedName>
        <fullName evidence="1">Uncharacterized protein</fullName>
    </submittedName>
</protein>
<sequence>MKPTSKRTQRDYSLGAVDLCVFFERHGDVV</sequence>
<dbReference type="AlphaFoldDB" id="A0A379G544"/>
<evidence type="ECO:0000313" key="2">
    <source>
        <dbReference type="Proteomes" id="UP000255129"/>
    </source>
</evidence>
<reference evidence="1 2" key="1">
    <citation type="submission" date="2018-06" db="EMBL/GenBank/DDBJ databases">
        <authorList>
            <consortium name="Pathogen Informatics"/>
            <person name="Doyle S."/>
        </authorList>
    </citation>
    <scope>NUCLEOTIDE SEQUENCE [LARGE SCALE GENOMIC DNA]</scope>
    <source>
        <strain evidence="1 2">NCTC12026</strain>
    </source>
</reference>
<evidence type="ECO:0000313" key="1">
    <source>
        <dbReference type="EMBL" id="SUC36055.1"/>
    </source>
</evidence>
<proteinExistence type="predicted"/>